<dbReference type="CDD" id="cd24008">
    <property type="entry name" value="ASKHA_NBD_GLK"/>
    <property type="match status" value="2"/>
</dbReference>
<evidence type="ECO:0000313" key="3">
    <source>
        <dbReference type="EnsemblProtists" id="EOD14137"/>
    </source>
</evidence>
<dbReference type="Proteomes" id="UP000013827">
    <property type="component" value="Unassembled WGS sequence"/>
</dbReference>
<dbReference type="AlphaFoldDB" id="A0A0D3ISA2"/>
<keyword evidence="2" id="KW-0418">Kinase</keyword>
<dbReference type="PANTHER" id="PTHR47363">
    <property type="entry name" value="GLUCOKINASE"/>
    <property type="match status" value="1"/>
</dbReference>
<dbReference type="GeneID" id="17260213"/>
<evidence type="ECO:0000313" key="4">
    <source>
        <dbReference type="Proteomes" id="UP000013827"/>
    </source>
</evidence>
<dbReference type="Gene3D" id="3.30.420.40">
    <property type="match status" value="2"/>
</dbReference>
<evidence type="ECO:0000256" key="1">
    <source>
        <dbReference type="ARBA" id="ARBA00022679"/>
    </source>
</evidence>
<reference evidence="4" key="1">
    <citation type="journal article" date="2013" name="Nature">
        <title>Pan genome of the phytoplankton Emiliania underpins its global distribution.</title>
        <authorList>
            <person name="Read B.A."/>
            <person name="Kegel J."/>
            <person name="Klute M.J."/>
            <person name="Kuo A."/>
            <person name="Lefebvre S.C."/>
            <person name="Maumus F."/>
            <person name="Mayer C."/>
            <person name="Miller J."/>
            <person name="Monier A."/>
            <person name="Salamov A."/>
            <person name="Young J."/>
            <person name="Aguilar M."/>
            <person name="Claverie J.M."/>
            <person name="Frickenhaus S."/>
            <person name="Gonzalez K."/>
            <person name="Herman E.K."/>
            <person name="Lin Y.C."/>
            <person name="Napier J."/>
            <person name="Ogata H."/>
            <person name="Sarno A.F."/>
            <person name="Shmutz J."/>
            <person name="Schroeder D."/>
            <person name="de Vargas C."/>
            <person name="Verret F."/>
            <person name="von Dassow P."/>
            <person name="Valentin K."/>
            <person name="Van de Peer Y."/>
            <person name="Wheeler G."/>
            <person name="Dacks J.B."/>
            <person name="Delwiche C.F."/>
            <person name="Dyhrman S.T."/>
            <person name="Glockner G."/>
            <person name="John U."/>
            <person name="Richards T."/>
            <person name="Worden A.Z."/>
            <person name="Zhang X."/>
            <person name="Grigoriev I.V."/>
            <person name="Allen A.E."/>
            <person name="Bidle K."/>
            <person name="Borodovsky M."/>
            <person name="Bowler C."/>
            <person name="Brownlee C."/>
            <person name="Cock J.M."/>
            <person name="Elias M."/>
            <person name="Gladyshev V.N."/>
            <person name="Groth M."/>
            <person name="Guda C."/>
            <person name="Hadaegh A."/>
            <person name="Iglesias-Rodriguez M.D."/>
            <person name="Jenkins J."/>
            <person name="Jones B.M."/>
            <person name="Lawson T."/>
            <person name="Leese F."/>
            <person name="Lindquist E."/>
            <person name="Lobanov A."/>
            <person name="Lomsadze A."/>
            <person name="Malik S.B."/>
            <person name="Marsh M.E."/>
            <person name="Mackinder L."/>
            <person name="Mock T."/>
            <person name="Mueller-Roeber B."/>
            <person name="Pagarete A."/>
            <person name="Parker M."/>
            <person name="Probert I."/>
            <person name="Quesneville H."/>
            <person name="Raines C."/>
            <person name="Rensing S.A."/>
            <person name="Riano-Pachon D.M."/>
            <person name="Richier S."/>
            <person name="Rokitta S."/>
            <person name="Shiraiwa Y."/>
            <person name="Soanes D.M."/>
            <person name="van der Giezen M."/>
            <person name="Wahlund T.M."/>
            <person name="Williams B."/>
            <person name="Wilson W."/>
            <person name="Wolfe G."/>
            <person name="Wurch L.L."/>
        </authorList>
    </citation>
    <scope>NUCLEOTIDE SEQUENCE</scope>
</reference>
<protein>
    <recommendedName>
        <fullName evidence="5">Glucokinase</fullName>
    </recommendedName>
</protein>
<dbReference type="Pfam" id="PF02685">
    <property type="entry name" value="Glucokinase"/>
    <property type="match status" value="2"/>
</dbReference>
<dbReference type="GO" id="GO:0005524">
    <property type="term" value="F:ATP binding"/>
    <property type="evidence" value="ECO:0007669"/>
    <property type="project" value="InterPro"/>
</dbReference>
<dbReference type="GO" id="GO:0006096">
    <property type="term" value="P:glycolytic process"/>
    <property type="evidence" value="ECO:0007669"/>
    <property type="project" value="InterPro"/>
</dbReference>
<reference evidence="3" key="2">
    <citation type="submission" date="2024-10" db="UniProtKB">
        <authorList>
            <consortium name="EnsemblProtists"/>
        </authorList>
    </citation>
    <scope>IDENTIFICATION</scope>
</reference>
<dbReference type="GO" id="GO:0005536">
    <property type="term" value="F:D-glucose binding"/>
    <property type="evidence" value="ECO:0007669"/>
    <property type="project" value="InterPro"/>
</dbReference>
<sequence>MASSLILVGDIGGTNSRLQAYEISPDDKYTTGCAPGKIIKEQQFLNGDFKAFDDVLRAFLAGLAPPSAACLAVAGPVERNAVSFTNRDWVIDGGALERRFGIGKVRLVNDFVANGYGLLTLDEAKECVPLQAAPKVAGAPMACVGAGTGLGECFSTASAEGSPYETFASEGGHSDWAPRTALEVELLGFLKDRFGQKHRVSVERVISGPGLATMYDFFSARFPDKVVAEVHAAVGAAGELKGKVIAQHSAPGAAPFCELCRLTMETFATAFGAEAASAALKWVPLGGLYIAGGMTPKNLRLLEGADSLFMRAFGDKGRLSPLLKRVPVLAEDIGQRGAHLVAFRMLRASTPSAAPSDIPAVQRFFHRLMLRSLPLSPPLAARSVVLVGDVGGTNTRLQLYAVEEGARVMDQQRAPGKLIHSAQYLNGDFGSFDQIVSTFLADQPSPSLAPPPPSAACLAVAGPVERNAVSFTNRDWVIDGGALERRFGIGKVRLVNDFVANGYGLLTLDEAKECVTLQAAPKVAGAPMACVGAGTGLGECFSTASAEGSPYETFASEGGHSDWAPRTALEVELLGFLKDRFGQKHRVSVERVISGPGLATMYDFFSARFPDKVVAEVHAAVGAAGELKGKVIAQHSAPGAAPFCELCRLTMETFATAFGAEAASAALKWVPLGGLYIAGGMTPKNLRLLEGADSLFMRAFGDKGRLSPLLKRVPVLAEDIGQRGAHLVAFRMLLTMQEEQEEVLRAPDAKEAQASLPPLAEFNAIKHSLSWRGSYPRKLVISPNEIITKDPSGNITNRWSKDEFTAAAAIEEENEDAARFVIKLLSGGLLCGMGSTDLTFSALDKEQRSVILKTLESLAVA</sequence>
<dbReference type="OMA" id="DFFSARF"/>
<dbReference type="eggNOG" id="ENOG502QSB1">
    <property type="taxonomic scope" value="Eukaryota"/>
</dbReference>
<dbReference type="InterPro" id="IPR043129">
    <property type="entry name" value="ATPase_NBD"/>
</dbReference>
<proteinExistence type="predicted"/>
<dbReference type="InterPro" id="IPR003836">
    <property type="entry name" value="Glucokinase"/>
</dbReference>
<organism evidence="3 4">
    <name type="scientific">Emiliania huxleyi (strain CCMP1516)</name>
    <dbReference type="NCBI Taxonomy" id="280463"/>
    <lineage>
        <taxon>Eukaryota</taxon>
        <taxon>Haptista</taxon>
        <taxon>Haptophyta</taxon>
        <taxon>Prymnesiophyceae</taxon>
        <taxon>Isochrysidales</taxon>
        <taxon>Noelaerhabdaceae</taxon>
        <taxon>Emiliania</taxon>
    </lineage>
</organism>
<dbReference type="PANTHER" id="PTHR47363:SF1">
    <property type="entry name" value="GLUCOKINASE"/>
    <property type="match status" value="1"/>
</dbReference>
<dbReference type="RefSeq" id="XP_005766566.1">
    <property type="nucleotide sequence ID" value="XM_005766509.1"/>
</dbReference>
<evidence type="ECO:0008006" key="5">
    <source>
        <dbReference type="Google" id="ProtNLM"/>
    </source>
</evidence>
<dbReference type="SUPFAM" id="SSF53067">
    <property type="entry name" value="Actin-like ATPase domain"/>
    <property type="match status" value="2"/>
</dbReference>
<keyword evidence="4" id="KW-1185">Reference proteome</keyword>
<dbReference type="EnsemblProtists" id="EOD14137">
    <property type="protein sequence ID" value="EOD14137"/>
    <property type="gene ID" value="EMIHUDRAFT_464599"/>
</dbReference>
<dbReference type="HOGENOM" id="CLU_332473_0_0_1"/>
<dbReference type="NCBIfam" id="TIGR00749">
    <property type="entry name" value="glk"/>
    <property type="match status" value="2"/>
</dbReference>
<dbReference type="STRING" id="2903.R1BWK2"/>
<name>A0A0D3ISA2_EMIH1</name>
<accession>A0A0D3ISA2</accession>
<keyword evidence="1" id="KW-0808">Transferase</keyword>
<dbReference type="KEGG" id="ehx:EMIHUDRAFT_464599"/>
<evidence type="ECO:0000256" key="2">
    <source>
        <dbReference type="ARBA" id="ARBA00022777"/>
    </source>
</evidence>
<dbReference type="GO" id="GO:0004340">
    <property type="term" value="F:glucokinase activity"/>
    <property type="evidence" value="ECO:0007669"/>
    <property type="project" value="InterPro"/>
</dbReference>
<dbReference type="Gene3D" id="3.40.367.20">
    <property type="match status" value="2"/>
</dbReference>
<dbReference type="PaxDb" id="2903-EOD14137"/>